<proteinExistence type="predicted"/>
<dbReference type="EMBL" id="AZBU02000006">
    <property type="protein sequence ID" value="TKR73379.1"/>
    <property type="molecule type" value="Genomic_DNA"/>
</dbReference>
<name>A0A4U5MUB8_STECR</name>
<evidence type="ECO:0000313" key="1">
    <source>
        <dbReference type="EMBL" id="TKR73379.1"/>
    </source>
</evidence>
<reference evidence="1 2" key="2">
    <citation type="journal article" date="2019" name="G3 (Bethesda)">
        <title>Hybrid Assembly of the Genome of the Entomopathogenic Nematode Steinernema carpocapsae Identifies the X-Chromosome.</title>
        <authorList>
            <person name="Serra L."/>
            <person name="Macchietto M."/>
            <person name="Macias-Munoz A."/>
            <person name="McGill C.J."/>
            <person name="Rodriguez I.M."/>
            <person name="Rodriguez B."/>
            <person name="Murad R."/>
            <person name="Mortazavi A."/>
        </authorList>
    </citation>
    <scope>NUCLEOTIDE SEQUENCE [LARGE SCALE GENOMIC DNA]</scope>
    <source>
        <strain evidence="1 2">ALL</strain>
    </source>
</reference>
<gene>
    <name evidence="1" type="ORF">L596_020693</name>
</gene>
<organism evidence="1 2">
    <name type="scientific">Steinernema carpocapsae</name>
    <name type="common">Entomopathogenic nematode</name>
    <dbReference type="NCBI Taxonomy" id="34508"/>
    <lineage>
        <taxon>Eukaryota</taxon>
        <taxon>Metazoa</taxon>
        <taxon>Ecdysozoa</taxon>
        <taxon>Nematoda</taxon>
        <taxon>Chromadorea</taxon>
        <taxon>Rhabditida</taxon>
        <taxon>Tylenchina</taxon>
        <taxon>Panagrolaimomorpha</taxon>
        <taxon>Strongyloidoidea</taxon>
        <taxon>Steinernematidae</taxon>
        <taxon>Steinernema</taxon>
    </lineage>
</organism>
<protein>
    <submittedName>
        <fullName evidence="1">Uncharacterized protein</fullName>
    </submittedName>
</protein>
<keyword evidence="2" id="KW-1185">Reference proteome</keyword>
<accession>A0A4U5MUB8</accession>
<reference evidence="1 2" key="1">
    <citation type="journal article" date="2015" name="Genome Biol.">
        <title>Comparative genomics of Steinernema reveals deeply conserved gene regulatory networks.</title>
        <authorList>
            <person name="Dillman A.R."/>
            <person name="Macchietto M."/>
            <person name="Porter C.F."/>
            <person name="Rogers A."/>
            <person name="Williams B."/>
            <person name="Antoshechkin I."/>
            <person name="Lee M.M."/>
            <person name="Goodwin Z."/>
            <person name="Lu X."/>
            <person name="Lewis E.E."/>
            <person name="Goodrich-Blair H."/>
            <person name="Stock S.P."/>
            <person name="Adams B.J."/>
            <person name="Sternberg P.W."/>
            <person name="Mortazavi A."/>
        </authorList>
    </citation>
    <scope>NUCLEOTIDE SEQUENCE [LARGE SCALE GENOMIC DNA]</scope>
    <source>
        <strain evidence="1 2">ALL</strain>
    </source>
</reference>
<dbReference type="AlphaFoldDB" id="A0A4U5MUB8"/>
<dbReference type="Proteomes" id="UP000298663">
    <property type="component" value="Unassembled WGS sequence"/>
</dbReference>
<comment type="caution">
    <text evidence="1">The sequence shown here is derived from an EMBL/GenBank/DDBJ whole genome shotgun (WGS) entry which is preliminary data.</text>
</comment>
<sequence length="161" mass="18443">MDQLAATVREILEAPGNLHVTPVSQEESATVFEKVKNFKSVYPEKQANLERGIEAYFEEHRVVISRRIWPERSECGTSFRSSRSRFSRDALWSPEDLRPRTWPPSRATWTCAFLWLRSMADMPRIETSRTRFSAASTMRFSSACLPSWTSHSSLRGLGSPS</sequence>
<evidence type="ECO:0000313" key="2">
    <source>
        <dbReference type="Proteomes" id="UP000298663"/>
    </source>
</evidence>